<dbReference type="PANTHER" id="PTHR10871:SF1">
    <property type="entry name" value="SMALL RIBOSOMAL SUBUNIT PROTEIN US13M"/>
    <property type="match status" value="1"/>
</dbReference>
<dbReference type="PIRSF" id="PIRSF002134">
    <property type="entry name" value="Ribosomal_S13"/>
    <property type="match status" value="1"/>
</dbReference>
<protein>
    <recommendedName>
        <fullName evidence="6 7">Small ribosomal subunit protein uS13</fullName>
    </recommendedName>
</protein>
<evidence type="ECO:0000256" key="9">
    <source>
        <dbReference type="SAM" id="MobiDB-lite"/>
    </source>
</evidence>
<comment type="caution">
    <text evidence="10">The sequence shown here is derived from an EMBL/GenBank/DDBJ whole genome shotgun (WGS) entry which is preliminary data.</text>
</comment>
<dbReference type="InterPro" id="IPR018269">
    <property type="entry name" value="Ribosomal_uS13_CS"/>
</dbReference>
<evidence type="ECO:0000256" key="4">
    <source>
        <dbReference type="ARBA" id="ARBA00022980"/>
    </source>
</evidence>
<dbReference type="GO" id="GO:0005829">
    <property type="term" value="C:cytosol"/>
    <property type="evidence" value="ECO:0007669"/>
    <property type="project" value="TreeGrafter"/>
</dbReference>
<comment type="subunit">
    <text evidence="7">Part of the 30S ribosomal subunit. Forms a loose heterodimer with protein S19. Forms two bridges to the 50S subunit in the 70S ribosome.</text>
</comment>
<dbReference type="NCBIfam" id="TIGR03631">
    <property type="entry name" value="uS13_bact"/>
    <property type="match status" value="1"/>
</dbReference>
<dbReference type="AlphaFoldDB" id="A0A1F5YIX0"/>
<evidence type="ECO:0000256" key="5">
    <source>
        <dbReference type="ARBA" id="ARBA00023274"/>
    </source>
</evidence>
<feature type="compositionally biased region" description="Basic residues" evidence="9">
    <location>
        <begin position="102"/>
        <end position="114"/>
    </location>
</feature>
<feature type="region of interest" description="Disordered" evidence="9">
    <location>
        <begin position="102"/>
        <end position="136"/>
    </location>
</feature>
<dbReference type="GO" id="GO:0019843">
    <property type="term" value="F:rRNA binding"/>
    <property type="evidence" value="ECO:0007669"/>
    <property type="project" value="UniProtKB-UniRule"/>
</dbReference>
<evidence type="ECO:0000256" key="8">
    <source>
        <dbReference type="RuleBase" id="RU003830"/>
    </source>
</evidence>
<dbReference type="Gene3D" id="1.10.8.50">
    <property type="match status" value="1"/>
</dbReference>
<evidence type="ECO:0000256" key="2">
    <source>
        <dbReference type="ARBA" id="ARBA00022730"/>
    </source>
</evidence>
<dbReference type="InterPro" id="IPR027437">
    <property type="entry name" value="Rbsml_uS13_C"/>
</dbReference>
<evidence type="ECO:0000256" key="7">
    <source>
        <dbReference type="HAMAP-Rule" id="MF_01315"/>
    </source>
</evidence>
<dbReference type="PANTHER" id="PTHR10871">
    <property type="entry name" value="30S RIBOSOMAL PROTEIN S13/40S RIBOSOMAL PROTEIN S18"/>
    <property type="match status" value="1"/>
</dbReference>
<dbReference type="InterPro" id="IPR010979">
    <property type="entry name" value="Ribosomal_uS13-like_H2TH"/>
</dbReference>
<feature type="compositionally biased region" description="Basic and acidic residues" evidence="9">
    <location>
        <begin position="120"/>
        <end position="130"/>
    </location>
</feature>
<evidence type="ECO:0000256" key="3">
    <source>
        <dbReference type="ARBA" id="ARBA00022884"/>
    </source>
</evidence>
<evidence type="ECO:0000313" key="10">
    <source>
        <dbReference type="EMBL" id="OGG00105.1"/>
    </source>
</evidence>
<keyword evidence="7" id="KW-0820">tRNA-binding</keyword>
<keyword evidence="4 7" id="KW-0689">Ribosomal protein</keyword>
<dbReference type="HAMAP" id="MF_01315">
    <property type="entry name" value="Ribosomal_uS13"/>
    <property type="match status" value="1"/>
</dbReference>
<dbReference type="FunFam" id="1.10.8.50:FF:000001">
    <property type="entry name" value="30S ribosomal protein S13"/>
    <property type="match status" value="1"/>
</dbReference>
<reference evidence="10 11" key="1">
    <citation type="journal article" date="2016" name="Nat. Commun.">
        <title>Thousands of microbial genomes shed light on interconnected biogeochemical processes in an aquifer system.</title>
        <authorList>
            <person name="Anantharaman K."/>
            <person name="Brown C.T."/>
            <person name="Hug L.A."/>
            <person name="Sharon I."/>
            <person name="Castelle C.J."/>
            <person name="Probst A.J."/>
            <person name="Thomas B.C."/>
            <person name="Singh A."/>
            <person name="Wilkins M.J."/>
            <person name="Karaoz U."/>
            <person name="Brodie E.L."/>
            <person name="Williams K.H."/>
            <person name="Hubbard S.S."/>
            <person name="Banfield J.F."/>
        </authorList>
    </citation>
    <scope>NUCLEOTIDE SEQUENCE [LARGE SCALE GENOMIC DNA]</scope>
</reference>
<dbReference type="GO" id="GO:0003735">
    <property type="term" value="F:structural constituent of ribosome"/>
    <property type="evidence" value="ECO:0007669"/>
    <property type="project" value="InterPro"/>
</dbReference>
<sequence length="136" mass="15741">MTRIAGIDLPENKRVDIGLTYIYGIGRSNVNKLLGSSRIDRSKKLKDLTEEEINRIQKILDKEFKIEGDLRSEISENIKRLKEINSYRGLRHMKNLPVRGQRTRVNARTKRGKRQTVGALRKEVRAKLDQTQKPSS</sequence>
<keyword evidence="5 7" id="KW-0687">Ribonucleoprotein</keyword>
<keyword evidence="3 7" id="KW-0694">RNA-binding</keyword>
<organism evidence="10 11">
    <name type="scientific">Candidatus Gottesmanbacteria bacterium RBG_13_37_7</name>
    <dbReference type="NCBI Taxonomy" id="1798369"/>
    <lineage>
        <taxon>Bacteria</taxon>
        <taxon>Candidatus Gottesmaniibacteriota</taxon>
    </lineage>
</organism>
<dbReference type="GO" id="GO:0000049">
    <property type="term" value="F:tRNA binding"/>
    <property type="evidence" value="ECO:0007669"/>
    <property type="project" value="UniProtKB-UniRule"/>
</dbReference>
<name>A0A1F5YIX0_9BACT</name>
<evidence type="ECO:0000256" key="1">
    <source>
        <dbReference type="ARBA" id="ARBA00008080"/>
    </source>
</evidence>
<comment type="similarity">
    <text evidence="1 7 8">Belongs to the universal ribosomal protein uS13 family.</text>
</comment>
<gene>
    <name evidence="7" type="primary">rpsM</name>
    <name evidence="10" type="ORF">A2Y99_04690</name>
</gene>
<dbReference type="PROSITE" id="PS50159">
    <property type="entry name" value="RIBOSOMAL_S13_2"/>
    <property type="match status" value="1"/>
</dbReference>
<keyword evidence="2 7" id="KW-0699">rRNA-binding</keyword>
<accession>A0A1F5YIX0</accession>
<evidence type="ECO:0000313" key="11">
    <source>
        <dbReference type="Proteomes" id="UP000178230"/>
    </source>
</evidence>
<dbReference type="Pfam" id="PF00416">
    <property type="entry name" value="Ribosomal_S13"/>
    <property type="match status" value="1"/>
</dbReference>
<evidence type="ECO:0000256" key="6">
    <source>
        <dbReference type="ARBA" id="ARBA00035166"/>
    </source>
</evidence>
<dbReference type="GO" id="GO:0015935">
    <property type="term" value="C:small ribosomal subunit"/>
    <property type="evidence" value="ECO:0007669"/>
    <property type="project" value="TreeGrafter"/>
</dbReference>
<dbReference type="EMBL" id="MFIY01000024">
    <property type="protein sequence ID" value="OGG00105.1"/>
    <property type="molecule type" value="Genomic_DNA"/>
</dbReference>
<dbReference type="Proteomes" id="UP000178230">
    <property type="component" value="Unassembled WGS sequence"/>
</dbReference>
<dbReference type="PROSITE" id="PS00646">
    <property type="entry name" value="RIBOSOMAL_S13_1"/>
    <property type="match status" value="1"/>
</dbReference>
<dbReference type="InterPro" id="IPR001892">
    <property type="entry name" value="Ribosomal_uS13"/>
</dbReference>
<comment type="function">
    <text evidence="7">Located at the top of the head of the 30S subunit, it contacts several helices of the 16S rRNA. In the 70S ribosome it contacts the 23S rRNA (bridge B1a) and protein L5 of the 50S subunit (bridge B1b), connecting the 2 subunits; these bridges are implicated in subunit movement. Contacts the tRNAs in the A and P-sites.</text>
</comment>
<dbReference type="InterPro" id="IPR019980">
    <property type="entry name" value="Ribosomal_uS13_bac-type"/>
</dbReference>
<dbReference type="Gene3D" id="4.10.910.10">
    <property type="entry name" value="30s ribosomal protein s13, domain 2"/>
    <property type="match status" value="1"/>
</dbReference>
<dbReference type="GO" id="GO:0006412">
    <property type="term" value="P:translation"/>
    <property type="evidence" value="ECO:0007669"/>
    <property type="project" value="UniProtKB-UniRule"/>
</dbReference>
<dbReference type="SUPFAM" id="SSF46946">
    <property type="entry name" value="S13-like H2TH domain"/>
    <property type="match status" value="1"/>
</dbReference>
<proteinExistence type="inferred from homology"/>